<dbReference type="Pfam" id="PF01381">
    <property type="entry name" value="HTH_3"/>
    <property type="match status" value="1"/>
</dbReference>
<protein>
    <recommendedName>
        <fullName evidence="1">HTH cro/C1-type domain-containing protein</fullName>
    </recommendedName>
</protein>
<reference evidence="2" key="1">
    <citation type="submission" date="2018-06" db="EMBL/GenBank/DDBJ databases">
        <authorList>
            <person name="Zhirakovskaya E."/>
        </authorList>
    </citation>
    <scope>NUCLEOTIDE SEQUENCE</scope>
</reference>
<dbReference type="Gene3D" id="1.10.260.40">
    <property type="entry name" value="lambda repressor-like DNA-binding domains"/>
    <property type="match status" value="1"/>
</dbReference>
<evidence type="ECO:0000313" key="2">
    <source>
        <dbReference type="EMBL" id="VAV98147.1"/>
    </source>
</evidence>
<dbReference type="InterPro" id="IPR037664">
    <property type="entry name" value="BldD_C"/>
</dbReference>
<dbReference type="PROSITE" id="PS50943">
    <property type="entry name" value="HTH_CROC1"/>
    <property type="match status" value="1"/>
</dbReference>
<accession>A0A3B0S0B7</accession>
<dbReference type="InterPro" id="IPR010982">
    <property type="entry name" value="Lambda_DNA-bd_dom_sf"/>
</dbReference>
<proteinExistence type="predicted"/>
<dbReference type="InterPro" id="IPR038099">
    <property type="entry name" value="BldD-like_C_sf"/>
</dbReference>
<dbReference type="InterPro" id="IPR001387">
    <property type="entry name" value="Cro/C1-type_HTH"/>
</dbReference>
<dbReference type="CDD" id="cd00093">
    <property type="entry name" value="HTH_XRE"/>
    <property type="match status" value="1"/>
</dbReference>
<dbReference type="Pfam" id="PF21179">
    <property type="entry name" value="BldD-like_C"/>
    <property type="match status" value="1"/>
</dbReference>
<dbReference type="SMART" id="SM00530">
    <property type="entry name" value="HTH_XRE"/>
    <property type="match status" value="1"/>
</dbReference>
<name>A0A3B0S0B7_9ZZZZ</name>
<dbReference type="Gene3D" id="1.10.10.1930">
    <property type="match status" value="1"/>
</dbReference>
<dbReference type="GO" id="GO:0003677">
    <property type="term" value="F:DNA binding"/>
    <property type="evidence" value="ECO:0007669"/>
    <property type="project" value="InterPro"/>
</dbReference>
<dbReference type="SUPFAM" id="SSF47413">
    <property type="entry name" value="lambda repressor-like DNA-binding domains"/>
    <property type="match status" value="1"/>
</dbReference>
<gene>
    <name evidence="2" type="ORF">MNBD_ACTINO02-1141</name>
</gene>
<evidence type="ECO:0000259" key="1">
    <source>
        <dbReference type="PROSITE" id="PS50943"/>
    </source>
</evidence>
<dbReference type="GO" id="GO:0045892">
    <property type="term" value="P:negative regulation of DNA-templated transcription"/>
    <property type="evidence" value="ECO:0007669"/>
    <property type="project" value="InterPro"/>
</dbReference>
<feature type="domain" description="HTH cro/C1-type" evidence="1">
    <location>
        <begin position="12"/>
        <end position="68"/>
    </location>
</feature>
<sequence>MSTYNEQVGSRLRSIRKQRGLSLQDVQRISEQEFKAAVLGAYERGERSLSLPRLRKLSEFYNVPMLQFLPSEEGVDPTAIKADVTGITIDLNKMDDLTGEDSIVIERFLRGIQSLRQDYNGKVLTIRADDLRTLALMLNRSPADFNDHLTELGVKAT</sequence>
<dbReference type="EMBL" id="UOEK01000132">
    <property type="protein sequence ID" value="VAV98147.1"/>
    <property type="molecule type" value="Genomic_DNA"/>
</dbReference>
<dbReference type="CDD" id="cd16837">
    <property type="entry name" value="BldD_C_like"/>
    <property type="match status" value="1"/>
</dbReference>
<dbReference type="AlphaFoldDB" id="A0A3B0S0B7"/>
<organism evidence="2">
    <name type="scientific">hydrothermal vent metagenome</name>
    <dbReference type="NCBI Taxonomy" id="652676"/>
    <lineage>
        <taxon>unclassified sequences</taxon>
        <taxon>metagenomes</taxon>
        <taxon>ecological metagenomes</taxon>
    </lineage>
</organism>